<comment type="caution">
    <text evidence="2">The sequence shown here is derived from an EMBL/GenBank/DDBJ whole genome shotgun (WGS) entry which is preliminary data.</text>
</comment>
<keyword evidence="3" id="KW-1185">Reference proteome</keyword>
<dbReference type="InterPro" id="IPR029063">
    <property type="entry name" value="SAM-dependent_MTases_sf"/>
</dbReference>
<dbReference type="Pfam" id="PF08241">
    <property type="entry name" value="Methyltransf_11"/>
    <property type="match status" value="1"/>
</dbReference>
<evidence type="ECO:0000313" key="2">
    <source>
        <dbReference type="EMBL" id="CAD7026905.1"/>
    </source>
</evidence>
<gene>
    <name evidence="2" type="primary">ubiG</name>
    <name evidence="2" type="ORF">RHAB21_01313</name>
</gene>
<organism evidence="2 3">
    <name type="scientific">Pseudorhizobium halotolerans</name>
    <dbReference type="NCBI Taxonomy" id="1233081"/>
    <lineage>
        <taxon>Bacteria</taxon>
        <taxon>Pseudomonadati</taxon>
        <taxon>Pseudomonadota</taxon>
        <taxon>Alphaproteobacteria</taxon>
        <taxon>Hyphomicrobiales</taxon>
        <taxon>Rhizobiaceae</taxon>
        <taxon>Rhizobium/Agrobacterium group</taxon>
        <taxon>Pseudorhizobium</taxon>
    </lineage>
</organism>
<feature type="domain" description="Methyltransferase type 11" evidence="1">
    <location>
        <begin position="82"/>
        <end position="173"/>
    </location>
</feature>
<keyword evidence="2" id="KW-0830">Ubiquinone</keyword>
<reference evidence="2 3" key="1">
    <citation type="submission" date="2020-11" db="EMBL/GenBank/DDBJ databases">
        <authorList>
            <person name="Lassalle F."/>
        </authorList>
    </citation>
    <scope>NUCLEOTIDE SEQUENCE [LARGE SCALE GENOMIC DNA]</scope>
    <source>
        <strain evidence="2 3">AB21</strain>
    </source>
</reference>
<accession>A0ABM8PFF1</accession>
<dbReference type="EMBL" id="CABFWE030000004">
    <property type="protein sequence ID" value="CAD7026905.1"/>
    <property type="molecule type" value="Genomic_DNA"/>
</dbReference>
<evidence type="ECO:0000313" key="3">
    <source>
        <dbReference type="Proteomes" id="UP000601041"/>
    </source>
</evidence>
<dbReference type="SUPFAM" id="SSF53335">
    <property type="entry name" value="S-adenosyl-L-methionine-dependent methyltransferases"/>
    <property type="match status" value="1"/>
</dbReference>
<dbReference type="Gene3D" id="3.40.50.150">
    <property type="entry name" value="Vaccinia Virus protein VP39"/>
    <property type="match status" value="1"/>
</dbReference>
<dbReference type="Proteomes" id="UP000601041">
    <property type="component" value="Unassembled WGS sequence"/>
</dbReference>
<name>A0ABM8PFF1_9HYPH</name>
<dbReference type="RefSeq" id="WP_142586865.1">
    <property type="nucleotide sequence ID" value="NZ_CABFWE030000004.1"/>
</dbReference>
<evidence type="ECO:0000259" key="1">
    <source>
        <dbReference type="Pfam" id="PF08241"/>
    </source>
</evidence>
<dbReference type="InterPro" id="IPR013216">
    <property type="entry name" value="Methyltransf_11"/>
</dbReference>
<protein>
    <submittedName>
        <fullName evidence="2">Ubiquinone biosynthesis O-methyltransferase</fullName>
    </submittedName>
</protein>
<sequence length="245" mass="27914">MTFVSRAAAFLKNNASPTVFGATKAVYNTLFRPEKYSGELNFWRMQYLREGGVLTNGKYETIMLQMAKPLTIDDLSGKVVCDFGCGPRGTLTWLSSRSHCVGIDVLSDRYYDTFPEVIANNNMTYIKCHEDFIPMQSEVVDVLFTMNALDHVKYLDTTCGEIARILKPGGYLIGSFNLYEEETVTEPQTLDEGILNKLLFVHFDQLNVRLAPKFEVDFYDGFFDRPVPPNYSGPMILWYVGRKKL</sequence>
<proteinExistence type="predicted"/>